<evidence type="ECO:0000313" key="7">
    <source>
        <dbReference type="Proteomes" id="UP000712080"/>
    </source>
</evidence>
<dbReference type="EMBL" id="JAAMPU010000102">
    <property type="protein sequence ID" value="NMH27630.1"/>
    <property type="molecule type" value="Genomic_DNA"/>
</dbReference>
<feature type="transmembrane region" description="Helical" evidence="5">
    <location>
        <begin position="386"/>
        <end position="407"/>
    </location>
</feature>
<keyword evidence="7" id="KW-1185">Reference proteome</keyword>
<comment type="caution">
    <text evidence="6">The sequence shown here is derived from an EMBL/GenBank/DDBJ whole genome shotgun (WGS) entry which is preliminary data.</text>
</comment>
<dbReference type="InterPro" id="IPR023271">
    <property type="entry name" value="Aquaporin-like"/>
</dbReference>
<evidence type="ECO:0000313" key="6">
    <source>
        <dbReference type="EMBL" id="NMH27630.1"/>
    </source>
</evidence>
<dbReference type="AlphaFoldDB" id="A0A972JH71"/>
<dbReference type="GO" id="GO:0016020">
    <property type="term" value="C:membrane"/>
    <property type="evidence" value="ECO:0007669"/>
    <property type="project" value="UniProtKB-SubCell"/>
</dbReference>
<keyword evidence="3 5" id="KW-1133">Transmembrane helix</keyword>
<protein>
    <submittedName>
        <fullName evidence="6">Site-specific recombinase</fullName>
    </submittedName>
</protein>
<keyword evidence="2 5" id="KW-0812">Transmembrane</keyword>
<feature type="transmembrane region" description="Helical" evidence="5">
    <location>
        <begin position="450"/>
        <end position="471"/>
    </location>
</feature>
<dbReference type="RefSeq" id="WP_169526636.1">
    <property type="nucleotide sequence ID" value="NZ_JAAMPU010000102.1"/>
</dbReference>
<evidence type="ECO:0000256" key="1">
    <source>
        <dbReference type="ARBA" id="ARBA00004141"/>
    </source>
</evidence>
<proteinExistence type="predicted"/>
<dbReference type="Gene3D" id="1.20.1080.10">
    <property type="entry name" value="Glycerol uptake facilitator protein"/>
    <property type="match status" value="1"/>
</dbReference>
<feature type="transmembrane region" description="Helical" evidence="5">
    <location>
        <begin position="357"/>
        <end position="374"/>
    </location>
</feature>
<feature type="transmembrane region" description="Helical" evidence="5">
    <location>
        <begin position="558"/>
        <end position="583"/>
    </location>
</feature>
<evidence type="ECO:0000256" key="3">
    <source>
        <dbReference type="ARBA" id="ARBA00022989"/>
    </source>
</evidence>
<sequence>MILGKKKRAGTTQIFWTDQLAACLEKSADTDDPQLLVDIIQAIRPKNASARDKFDLLPVLEFFRDNPETTQKLSRYLTLLFKGKKFSRFLSDAAILQGSDFFYEIKKRISHKILPYQPAKDQLEYILNQVFFLATDRFWVERIPMWQLEELYDLFGFSSIYDTVQPETSLSQMLLAMDLIIQRISGRAMETEVLQMVPEFDGMESPFIGFERELLQIEERLRMSDIHYMRTSDLIYRQLVVMHHQSMEFVDKAFANSGKYGISIRVNQSLLKIRQQLERLGVLMPLLAADEHSQKRTNSIKLALELIKYNCHKNNIRKFLSESTQLISYEITQHTAKTGEHYITGTGKEYFRMLRSAMGGGFIVGFLCLFKLLLSKVDTSIFGHAFLYSMNYSLGFILIYLTGATLATKQPAMTASVLARSIDDESQKGKPAERYTKFAVLFARVFRSQFIAFVGNVIMAFPVSLACIYLIDCYAHHNIADSKWLKLMADLSPIHSPLVFHAAIAGVFLFLSGIISGSIANSDKHNQVYYRIQEHPLLKKSIGKTRTQKLAAWYEKRWAGVVSNFWFGIFMGSVAPIGIFLGLDLDIRHITFASGNMALGLYGSHFQVSTYLLSWAIVGIPLIGLVNFLVSFGLSASLALRSRNISLFELSLVSVAIFRHFKSKPASFFFPTEKQSEKIVAESAS</sequence>
<evidence type="ECO:0000256" key="4">
    <source>
        <dbReference type="ARBA" id="ARBA00023136"/>
    </source>
</evidence>
<dbReference type="Proteomes" id="UP000712080">
    <property type="component" value="Unassembled WGS sequence"/>
</dbReference>
<comment type="subcellular location">
    <subcellularLocation>
        <location evidence="1">Membrane</location>
        <topology evidence="1">Multi-pass membrane protein</topology>
    </subcellularLocation>
</comment>
<feature type="transmembrane region" description="Helical" evidence="5">
    <location>
        <begin position="498"/>
        <end position="520"/>
    </location>
</feature>
<organism evidence="6 7">
    <name type="scientific">Flavobacterium silvaticum</name>
    <dbReference type="NCBI Taxonomy" id="1852020"/>
    <lineage>
        <taxon>Bacteria</taxon>
        <taxon>Pseudomonadati</taxon>
        <taxon>Bacteroidota</taxon>
        <taxon>Flavobacteriia</taxon>
        <taxon>Flavobacteriales</taxon>
        <taxon>Flavobacteriaceae</taxon>
        <taxon>Flavobacterium</taxon>
    </lineage>
</organism>
<name>A0A972JH71_9FLAO</name>
<gene>
    <name evidence="6" type="ORF">G6047_06270</name>
</gene>
<evidence type="ECO:0000256" key="2">
    <source>
        <dbReference type="ARBA" id="ARBA00022692"/>
    </source>
</evidence>
<feature type="transmembrane region" description="Helical" evidence="5">
    <location>
        <begin position="612"/>
        <end position="640"/>
    </location>
</feature>
<reference evidence="6" key="1">
    <citation type="submission" date="2020-02" db="EMBL/GenBank/DDBJ databases">
        <title>Flavobacterium sp. genome.</title>
        <authorList>
            <person name="Jung H.S."/>
            <person name="Baek J.H."/>
            <person name="Jeon C.O."/>
        </authorList>
    </citation>
    <scope>NUCLEOTIDE SEQUENCE</scope>
    <source>
        <strain evidence="6">SE-s28</strain>
    </source>
</reference>
<dbReference type="Pfam" id="PF10136">
    <property type="entry name" value="SpecificRecomb"/>
    <property type="match status" value="1"/>
</dbReference>
<keyword evidence="4 5" id="KW-0472">Membrane</keyword>
<dbReference type="InterPro" id="IPR011385">
    <property type="entry name" value="Site-sp_rcmbase"/>
</dbReference>
<evidence type="ECO:0000256" key="5">
    <source>
        <dbReference type="SAM" id="Phobius"/>
    </source>
</evidence>
<accession>A0A972JH71</accession>